<dbReference type="InterPro" id="IPR042047">
    <property type="entry name" value="SleB_dom1"/>
</dbReference>
<keyword evidence="1" id="KW-0732">Signal</keyword>
<evidence type="ECO:0000313" key="4">
    <source>
        <dbReference type="Proteomes" id="UP000433104"/>
    </source>
</evidence>
<name>A0A844ZIX0_9SPHN</name>
<feature type="domain" description="Cell wall hydrolase SleB" evidence="2">
    <location>
        <begin position="115"/>
        <end position="219"/>
    </location>
</feature>
<dbReference type="Proteomes" id="UP000433104">
    <property type="component" value="Unassembled WGS sequence"/>
</dbReference>
<reference evidence="3 4" key="1">
    <citation type="submission" date="2019-12" db="EMBL/GenBank/DDBJ databases">
        <title>Genomic-based taxomic classification of the family Erythrobacteraceae.</title>
        <authorList>
            <person name="Xu L."/>
        </authorList>
    </citation>
    <scope>NUCLEOTIDE SEQUENCE [LARGE SCALE GENOMIC DNA]</scope>
    <source>
        <strain evidence="3 4">MCCC 1A09962</strain>
    </source>
</reference>
<keyword evidence="3" id="KW-0378">Hydrolase</keyword>
<accession>A0A844ZIX0</accession>
<sequence>MKRKTYSFTAAAIAGASLFTVAFAESSDAIAQDQGIETANEASTPDISAEAEELVPVFVEKEVVQDIPEPVEEAPEGFAESAGSLNELVAATKIGDDLSEDMHCLAGAIYFESRGEPLAGQLAVGQVIVNRTESGRFPSDYCGVVYQRAQFSFVRGGSMPRIKTGSAAWRKAKAIAHIAHQGLWESEAGDSLYFHAKHVSPRWAKRKTSRAVINSHVFYR</sequence>
<dbReference type="GO" id="GO:0016787">
    <property type="term" value="F:hydrolase activity"/>
    <property type="evidence" value="ECO:0007669"/>
    <property type="project" value="UniProtKB-KW"/>
</dbReference>
<organism evidence="3 4">
    <name type="scientific">Parapontixanthobacter aurantiacus</name>
    <dbReference type="NCBI Taxonomy" id="1463599"/>
    <lineage>
        <taxon>Bacteria</taxon>
        <taxon>Pseudomonadati</taxon>
        <taxon>Pseudomonadota</taxon>
        <taxon>Alphaproteobacteria</taxon>
        <taxon>Sphingomonadales</taxon>
        <taxon>Erythrobacteraceae</taxon>
        <taxon>Parapontixanthobacter</taxon>
    </lineage>
</organism>
<dbReference type="Pfam" id="PF07486">
    <property type="entry name" value="Hydrolase_2"/>
    <property type="match status" value="1"/>
</dbReference>
<protein>
    <submittedName>
        <fullName evidence="3">Cell wall hydrolase</fullName>
    </submittedName>
</protein>
<feature type="chain" id="PRO_5032282915" evidence="1">
    <location>
        <begin position="25"/>
        <end position="220"/>
    </location>
</feature>
<dbReference type="RefSeq" id="WP_160684653.1">
    <property type="nucleotide sequence ID" value="NZ_WTYW01000004.1"/>
</dbReference>
<feature type="signal peptide" evidence="1">
    <location>
        <begin position="1"/>
        <end position="24"/>
    </location>
</feature>
<dbReference type="EMBL" id="WTYW01000004">
    <property type="protein sequence ID" value="MXO86857.1"/>
    <property type="molecule type" value="Genomic_DNA"/>
</dbReference>
<proteinExistence type="predicted"/>
<dbReference type="InterPro" id="IPR011105">
    <property type="entry name" value="Cell_wall_hydrolase_SleB"/>
</dbReference>
<dbReference type="Gene3D" id="1.10.10.2520">
    <property type="entry name" value="Cell wall hydrolase SleB, domain 1"/>
    <property type="match status" value="1"/>
</dbReference>
<comment type="caution">
    <text evidence="3">The sequence shown here is derived from an EMBL/GenBank/DDBJ whole genome shotgun (WGS) entry which is preliminary data.</text>
</comment>
<dbReference type="AlphaFoldDB" id="A0A844ZIX0"/>
<keyword evidence="4" id="KW-1185">Reference proteome</keyword>
<dbReference type="OrthoDB" id="9785345at2"/>
<evidence type="ECO:0000259" key="2">
    <source>
        <dbReference type="Pfam" id="PF07486"/>
    </source>
</evidence>
<evidence type="ECO:0000313" key="3">
    <source>
        <dbReference type="EMBL" id="MXO86857.1"/>
    </source>
</evidence>
<gene>
    <name evidence="3" type="ORF">GRI38_12550</name>
</gene>
<evidence type="ECO:0000256" key="1">
    <source>
        <dbReference type="SAM" id="SignalP"/>
    </source>
</evidence>